<comment type="caution">
    <text evidence="1">The sequence shown here is derived from an EMBL/GenBank/DDBJ whole genome shotgun (WGS) entry which is preliminary data.</text>
</comment>
<sequence length="316" mass="33997">MPLDVIEGNPTLNLPWHRFENHAIAIIAAQNPAAGLQIQFHQGTVVVEWQGIIPHHPHYDWRASAMIDGNESWLCFSEAVSDAARHGQDLQLWCMARQPGNIGPAPLIQTNQPIRMPSPKITFLIPFHPDSEPAVDGARNLSPDIWFVIAGRGTPPAAIVAVMNSVPATIDPPPAVVDPAPASLALAPAVVPPVPNPAPAAIQPRLAVIEPLPDAIQPHIAANPIDPLLDAHAHIGLASNEEANRITMEEYLTLACIGAGNLDTRDLIELHKISHWSYFRLSTEEQLRNLGFDAGPARLLCLGVPRALFGAGAVDQ</sequence>
<organism evidence="1 2">
    <name type="scientific">Puccinia coronata f. sp. avenae</name>
    <dbReference type="NCBI Taxonomy" id="200324"/>
    <lineage>
        <taxon>Eukaryota</taxon>
        <taxon>Fungi</taxon>
        <taxon>Dikarya</taxon>
        <taxon>Basidiomycota</taxon>
        <taxon>Pucciniomycotina</taxon>
        <taxon>Pucciniomycetes</taxon>
        <taxon>Pucciniales</taxon>
        <taxon>Pucciniaceae</taxon>
        <taxon>Puccinia</taxon>
    </lineage>
</organism>
<proteinExistence type="predicted"/>
<evidence type="ECO:0000313" key="1">
    <source>
        <dbReference type="EMBL" id="PLW33671.1"/>
    </source>
</evidence>
<dbReference type="EMBL" id="PGCJ01000294">
    <property type="protein sequence ID" value="PLW33671.1"/>
    <property type="molecule type" value="Genomic_DNA"/>
</dbReference>
<reference evidence="1 2" key="1">
    <citation type="submission" date="2017-11" db="EMBL/GenBank/DDBJ databases">
        <title>De novo assembly and phasing of dikaryotic genomes from two isolates of Puccinia coronata f. sp. avenae, the causal agent of oat crown rust.</title>
        <authorList>
            <person name="Miller M.E."/>
            <person name="Zhang Y."/>
            <person name="Omidvar V."/>
            <person name="Sperschneider J."/>
            <person name="Schwessinger B."/>
            <person name="Raley C."/>
            <person name="Palmer J.M."/>
            <person name="Garnica D."/>
            <person name="Upadhyaya N."/>
            <person name="Rathjen J."/>
            <person name="Taylor J.M."/>
            <person name="Park R.F."/>
            <person name="Dodds P.N."/>
            <person name="Hirsch C.D."/>
            <person name="Kianian S.F."/>
            <person name="Figueroa M."/>
        </authorList>
    </citation>
    <scope>NUCLEOTIDE SEQUENCE [LARGE SCALE GENOMIC DNA]</scope>
    <source>
        <strain evidence="1">12NC29</strain>
    </source>
</reference>
<dbReference type="AlphaFoldDB" id="A0A2N5U7E5"/>
<name>A0A2N5U7E5_9BASI</name>
<evidence type="ECO:0000313" key="2">
    <source>
        <dbReference type="Proteomes" id="UP000235388"/>
    </source>
</evidence>
<gene>
    <name evidence="1" type="ORF">PCANC_23087</name>
</gene>
<keyword evidence="2" id="KW-1185">Reference proteome</keyword>
<dbReference type="Proteomes" id="UP000235388">
    <property type="component" value="Unassembled WGS sequence"/>
</dbReference>
<protein>
    <submittedName>
        <fullName evidence="1">Uncharacterized protein</fullName>
    </submittedName>
</protein>
<accession>A0A2N5U7E5</accession>